<keyword evidence="2" id="KW-1185">Reference proteome</keyword>
<gene>
    <name evidence="1" type="ORF">AAGS29_18905</name>
</gene>
<protein>
    <submittedName>
        <fullName evidence="1">Uncharacterized protein</fullName>
    </submittedName>
</protein>
<evidence type="ECO:0000313" key="2">
    <source>
        <dbReference type="Proteomes" id="UP001489333"/>
    </source>
</evidence>
<comment type="caution">
    <text evidence="1">The sequence shown here is derived from an EMBL/GenBank/DDBJ whole genome shotgun (WGS) entry which is preliminary data.</text>
</comment>
<name>A0ABU9UWN3_9GAMM</name>
<organism evidence="1 2">
    <name type="scientific">Shewanella vaxholmensis</name>
    <dbReference type="NCBI Taxonomy" id="3063535"/>
    <lineage>
        <taxon>Bacteria</taxon>
        <taxon>Pseudomonadati</taxon>
        <taxon>Pseudomonadota</taxon>
        <taxon>Gammaproteobacteria</taxon>
        <taxon>Alteromonadales</taxon>
        <taxon>Shewanellaceae</taxon>
        <taxon>Shewanella</taxon>
    </lineage>
</organism>
<evidence type="ECO:0000313" key="1">
    <source>
        <dbReference type="EMBL" id="MEM6250668.1"/>
    </source>
</evidence>
<dbReference type="RefSeq" id="WP_342902391.1">
    <property type="nucleotide sequence ID" value="NZ_JBCHKU010000034.1"/>
</dbReference>
<dbReference type="EMBL" id="JBCHKU010000034">
    <property type="protein sequence ID" value="MEM6250668.1"/>
    <property type="molecule type" value="Genomic_DNA"/>
</dbReference>
<reference evidence="1 2" key="1">
    <citation type="submission" date="2024-04" db="EMBL/GenBank/DDBJ databases">
        <title>Novel Shewanella species isolated from Baltic Sea sediments.</title>
        <authorList>
            <person name="Martin-Rodriguez A.J."/>
            <person name="Fernandez-Juarez V."/>
            <person name="Valeriano V.D."/>
            <person name="Mihindukulasooriya I."/>
            <person name="Ceresnova L."/>
            <person name="Joffre E."/>
            <person name="Jensie-Markopoulos S."/>
            <person name="Moore E.R.B."/>
            <person name="Sjoling A."/>
        </authorList>
    </citation>
    <scope>NUCLEOTIDE SEQUENCE [LARGE SCALE GENOMIC DNA]</scope>
    <source>
        <strain evidence="1 2">VAX-SP0-0CM-1</strain>
    </source>
</reference>
<proteinExistence type="predicted"/>
<dbReference type="Proteomes" id="UP001489333">
    <property type="component" value="Unassembled WGS sequence"/>
</dbReference>
<sequence>MNDPMLLVERLGDLIHLAKDAETGFEKAAVYAAASCVATEFNTAYTEKQQFDSYVLEKVMESVWSINAIVGYDVTNAHPKEQHVSWAIGSLNALRGLIEK</sequence>
<accession>A0ABU9UWN3</accession>